<proteinExistence type="predicted"/>
<dbReference type="AlphaFoldDB" id="A0A540KCP1"/>
<sequence length="57" mass="6776">MAFKDSYSRSHSVTWIFQFSNREVFLTREIKGILPQPTCSTYKASTYKLQQKKIQRT</sequence>
<dbReference type="EMBL" id="VIEB01001466">
    <property type="protein sequence ID" value="TQD71997.1"/>
    <property type="molecule type" value="Genomic_DNA"/>
</dbReference>
<dbReference type="Proteomes" id="UP000315295">
    <property type="component" value="Unassembled WGS sequence"/>
</dbReference>
<accession>A0A540KCP1</accession>
<reference evidence="1 2" key="1">
    <citation type="journal article" date="2019" name="G3 (Bethesda)">
        <title>Sequencing of a Wild Apple (Malus baccata) Genome Unravels the Differences Between Cultivated and Wild Apple Species Regarding Disease Resistance and Cold Tolerance.</title>
        <authorList>
            <person name="Chen X."/>
        </authorList>
    </citation>
    <scope>NUCLEOTIDE SEQUENCE [LARGE SCALE GENOMIC DNA]</scope>
    <source>
        <strain evidence="2">cv. Shandingzi</strain>
        <tissue evidence="1">Leaves</tissue>
    </source>
</reference>
<comment type="caution">
    <text evidence="1">The sequence shown here is derived from an EMBL/GenBank/DDBJ whole genome shotgun (WGS) entry which is preliminary data.</text>
</comment>
<protein>
    <submittedName>
        <fullName evidence="1">Uncharacterized protein</fullName>
    </submittedName>
</protein>
<gene>
    <name evidence="1" type="ORF">C1H46_042466</name>
</gene>
<keyword evidence="2" id="KW-1185">Reference proteome</keyword>
<evidence type="ECO:0000313" key="2">
    <source>
        <dbReference type="Proteomes" id="UP000315295"/>
    </source>
</evidence>
<name>A0A540KCP1_MALBA</name>
<evidence type="ECO:0000313" key="1">
    <source>
        <dbReference type="EMBL" id="TQD71997.1"/>
    </source>
</evidence>
<organism evidence="1 2">
    <name type="scientific">Malus baccata</name>
    <name type="common">Siberian crab apple</name>
    <name type="synonym">Pyrus baccata</name>
    <dbReference type="NCBI Taxonomy" id="106549"/>
    <lineage>
        <taxon>Eukaryota</taxon>
        <taxon>Viridiplantae</taxon>
        <taxon>Streptophyta</taxon>
        <taxon>Embryophyta</taxon>
        <taxon>Tracheophyta</taxon>
        <taxon>Spermatophyta</taxon>
        <taxon>Magnoliopsida</taxon>
        <taxon>eudicotyledons</taxon>
        <taxon>Gunneridae</taxon>
        <taxon>Pentapetalae</taxon>
        <taxon>rosids</taxon>
        <taxon>fabids</taxon>
        <taxon>Rosales</taxon>
        <taxon>Rosaceae</taxon>
        <taxon>Amygdaloideae</taxon>
        <taxon>Maleae</taxon>
        <taxon>Malus</taxon>
    </lineage>
</organism>